<feature type="region of interest" description="Disordered" evidence="1">
    <location>
        <begin position="72"/>
        <end position="94"/>
    </location>
</feature>
<name>A0A4S9KQ74_AURPU</name>
<reference evidence="2 3" key="1">
    <citation type="submission" date="2018-10" db="EMBL/GenBank/DDBJ databases">
        <title>Fifty Aureobasidium pullulans genomes reveal a recombining polyextremotolerant generalist.</title>
        <authorList>
            <person name="Gostincar C."/>
            <person name="Turk M."/>
            <person name="Zajc J."/>
            <person name="Gunde-Cimerman N."/>
        </authorList>
    </citation>
    <scope>NUCLEOTIDE SEQUENCE [LARGE SCALE GENOMIC DNA]</scope>
    <source>
        <strain evidence="2 3">EXF-6604</strain>
    </source>
</reference>
<feature type="region of interest" description="Disordered" evidence="1">
    <location>
        <begin position="215"/>
        <end position="240"/>
    </location>
</feature>
<dbReference type="EMBL" id="QZBD01000346">
    <property type="protein sequence ID" value="THY18436.1"/>
    <property type="molecule type" value="Genomic_DNA"/>
</dbReference>
<gene>
    <name evidence="2" type="ORF">D6D01_07277</name>
</gene>
<dbReference type="AlphaFoldDB" id="A0A4S9KQ74"/>
<sequence length="378" mass="40780">MAATNNLLRFLTAEAKLPLAAAIAQATGLQKANLVTIEDLAKTDFETLKAASANDKAAKATLAAAKRVSIKRKRGLPEGSTSSSSKRLRADPTEIKSPADVEAALALPSSDLNEDELAGIILTTNRAPLLLTFAAVLLRYTMPEQPLSSRLSLAQAVTSMNAQAKAASIGLDKSGSAEKEGWGQGQPLVKVMTRDIRVLKRWGYEWKTDTKNSAHVIKTEDPDQKPPAAHSGLPADVTSSEDSPALLALDLEQLKLLDGPPIVSASASTTGLPVYQADSAHNYILKAFDSVFQDKPEAKKKRRPASEIAAEREANLGHLVKALDLLFQSWSVLDPTELDKRAWSWYVKVRPQVEGGRAGWGAKGQVKLKEILNLRRPK</sequence>
<dbReference type="Proteomes" id="UP000306584">
    <property type="component" value="Unassembled WGS sequence"/>
</dbReference>
<proteinExistence type="predicted"/>
<feature type="compositionally biased region" description="Basic and acidic residues" evidence="1">
    <location>
        <begin position="215"/>
        <end position="224"/>
    </location>
</feature>
<evidence type="ECO:0000256" key="1">
    <source>
        <dbReference type="SAM" id="MobiDB-lite"/>
    </source>
</evidence>
<accession>A0A4S9KQ74</accession>
<evidence type="ECO:0000313" key="3">
    <source>
        <dbReference type="Proteomes" id="UP000306584"/>
    </source>
</evidence>
<comment type="caution">
    <text evidence="2">The sequence shown here is derived from an EMBL/GenBank/DDBJ whole genome shotgun (WGS) entry which is preliminary data.</text>
</comment>
<organism evidence="2 3">
    <name type="scientific">Aureobasidium pullulans</name>
    <name type="common">Black yeast</name>
    <name type="synonym">Pullularia pullulans</name>
    <dbReference type="NCBI Taxonomy" id="5580"/>
    <lineage>
        <taxon>Eukaryota</taxon>
        <taxon>Fungi</taxon>
        <taxon>Dikarya</taxon>
        <taxon>Ascomycota</taxon>
        <taxon>Pezizomycotina</taxon>
        <taxon>Dothideomycetes</taxon>
        <taxon>Dothideomycetidae</taxon>
        <taxon>Dothideales</taxon>
        <taxon>Saccotheciaceae</taxon>
        <taxon>Aureobasidium</taxon>
    </lineage>
</organism>
<protein>
    <recommendedName>
        <fullName evidence="4">Impact N-terminal domain-containing protein</fullName>
    </recommendedName>
</protein>
<evidence type="ECO:0000313" key="2">
    <source>
        <dbReference type="EMBL" id="THY18436.1"/>
    </source>
</evidence>
<evidence type="ECO:0008006" key="4">
    <source>
        <dbReference type="Google" id="ProtNLM"/>
    </source>
</evidence>